<keyword evidence="4" id="KW-0547">Nucleotide-binding</keyword>
<dbReference type="AlphaFoldDB" id="A0A7Z7AVT0"/>
<accession>A0A7Z7AVT0</accession>
<dbReference type="Proteomes" id="UP000199259">
    <property type="component" value="Unassembled WGS sequence"/>
</dbReference>
<protein>
    <submittedName>
        <fullName evidence="6">Uncharacterized conserved protein, contains HEPN domain</fullName>
    </submittedName>
</protein>
<proteinExistence type="predicted"/>
<keyword evidence="7" id="KW-1185">Reference proteome</keyword>
<organism evidence="6 7">
    <name type="scientific">Methanolobus vulcani</name>
    <dbReference type="NCBI Taxonomy" id="38026"/>
    <lineage>
        <taxon>Archaea</taxon>
        <taxon>Methanobacteriati</taxon>
        <taxon>Methanobacteriota</taxon>
        <taxon>Stenosarchaea group</taxon>
        <taxon>Methanomicrobia</taxon>
        <taxon>Methanosarcinales</taxon>
        <taxon>Methanosarcinaceae</taxon>
        <taxon>Methanolobus</taxon>
    </lineage>
</organism>
<keyword evidence="5" id="KW-0378">Hydrolase</keyword>
<dbReference type="GO" id="GO:0004540">
    <property type="term" value="F:RNA nuclease activity"/>
    <property type="evidence" value="ECO:0007669"/>
    <property type="project" value="InterPro"/>
</dbReference>
<evidence type="ECO:0000313" key="6">
    <source>
        <dbReference type="EMBL" id="SDF34951.1"/>
    </source>
</evidence>
<dbReference type="RefSeq" id="WP_238380686.1">
    <property type="nucleotide sequence ID" value="NZ_FNCA01000001.1"/>
</dbReference>
<name>A0A7Z7AVT0_9EURY</name>
<reference evidence="6 7" key="1">
    <citation type="submission" date="2016-10" db="EMBL/GenBank/DDBJ databases">
        <authorList>
            <person name="Varghese N."/>
            <person name="Submissions S."/>
        </authorList>
    </citation>
    <scope>NUCLEOTIDE SEQUENCE [LARGE SCALE GENOMIC DNA]</scope>
    <source>
        <strain evidence="6 7">PL 12/M</strain>
    </source>
</reference>
<dbReference type="InterPro" id="IPR008201">
    <property type="entry name" value="HepT-like"/>
</dbReference>
<dbReference type="GO" id="GO:0000166">
    <property type="term" value="F:nucleotide binding"/>
    <property type="evidence" value="ECO:0007669"/>
    <property type="project" value="UniProtKB-KW"/>
</dbReference>
<keyword evidence="2" id="KW-1277">Toxin-antitoxin system</keyword>
<evidence type="ECO:0000256" key="3">
    <source>
        <dbReference type="ARBA" id="ARBA00022722"/>
    </source>
</evidence>
<dbReference type="InterPro" id="IPR051813">
    <property type="entry name" value="HepT_RNase_toxin"/>
</dbReference>
<evidence type="ECO:0000313" key="7">
    <source>
        <dbReference type="Proteomes" id="UP000199259"/>
    </source>
</evidence>
<dbReference type="GO" id="GO:0016787">
    <property type="term" value="F:hydrolase activity"/>
    <property type="evidence" value="ECO:0007669"/>
    <property type="project" value="UniProtKB-KW"/>
</dbReference>
<dbReference type="PANTHER" id="PTHR34139">
    <property type="entry name" value="UPF0331 PROTEIN MJ0127"/>
    <property type="match status" value="1"/>
</dbReference>
<evidence type="ECO:0000256" key="2">
    <source>
        <dbReference type="ARBA" id="ARBA00022649"/>
    </source>
</evidence>
<dbReference type="EMBL" id="FNCA01000001">
    <property type="protein sequence ID" value="SDF34951.1"/>
    <property type="molecule type" value="Genomic_DNA"/>
</dbReference>
<evidence type="ECO:0000256" key="5">
    <source>
        <dbReference type="ARBA" id="ARBA00022801"/>
    </source>
</evidence>
<dbReference type="PANTHER" id="PTHR34139:SF1">
    <property type="entry name" value="RNASE MJ1380-RELATED"/>
    <property type="match status" value="1"/>
</dbReference>
<gene>
    <name evidence="6" type="ORF">SAMN04488589_0428</name>
</gene>
<evidence type="ECO:0000256" key="4">
    <source>
        <dbReference type="ARBA" id="ARBA00022741"/>
    </source>
</evidence>
<comment type="caution">
    <text evidence="6">The sequence shown here is derived from an EMBL/GenBank/DDBJ whole genome shotgun (WGS) entry which is preliminary data.</text>
</comment>
<evidence type="ECO:0000256" key="1">
    <source>
        <dbReference type="ARBA" id="ARBA00022553"/>
    </source>
</evidence>
<dbReference type="Pfam" id="PF01934">
    <property type="entry name" value="HepT-like"/>
    <property type="match status" value="1"/>
</dbReference>
<keyword evidence="3" id="KW-0540">Nuclease</keyword>
<dbReference type="GO" id="GO:0110001">
    <property type="term" value="C:toxin-antitoxin complex"/>
    <property type="evidence" value="ECO:0007669"/>
    <property type="project" value="InterPro"/>
</dbReference>
<keyword evidence="1" id="KW-0597">Phosphoprotein</keyword>
<sequence>MKDNSVFLNYILDAINQIEEYTEYLTYEEFLEKRLIQDAVIRQLEIIGEATKNISPSTTENYPLIPWKEIAGMRDKLIHVYFGVDLDEVWNTTKRDIPELKTVIETILAN</sequence>